<dbReference type="Gene3D" id="3.40.1260.10">
    <property type="entry name" value="DsrEFH-like"/>
    <property type="match status" value="1"/>
</dbReference>
<dbReference type="STRING" id="943830.A4A58_27360"/>
<sequence>MRSYGGKALAMVAFGLAFAAPLFVTLALTDAGSAISKPWAPETKPAAAKAHRLVLQINTDDPTVMRALISTSLNLPKYYRETKQDFSIEIVAYNAGIHMFRVDTSPVKELLKVVQALTPDIRFVVCEATKLGMERSEGHPISFIDNVQMVPSGPGRIIELQEAGWSYIRS</sequence>
<reference evidence="2 3" key="1">
    <citation type="submission" date="2016-03" db="EMBL/GenBank/DDBJ databases">
        <title>Microsymbionts genomes from the relict species Vavilovia formosa (Stev.) Fed.</title>
        <authorList>
            <person name="Kopat V."/>
            <person name="Chirak E."/>
            <person name="Kimeklis A."/>
            <person name="Andronov E."/>
        </authorList>
    </citation>
    <scope>NUCLEOTIDE SEQUENCE [LARGE SCALE GENOMIC DNA]</scope>
    <source>
        <strain evidence="2 3">Vaf07</strain>
    </source>
</reference>
<name>A0A161R3G3_9BRAD</name>
<dbReference type="AlphaFoldDB" id="A0A161R3G3"/>
<dbReference type="PANTHER" id="PTHR37691:SF1">
    <property type="entry name" value="BLR3518 PROTEIN"/>
    <property type="match status" value="1"/>
</dbReference>
<dbReference type="SUPFAM" id="SSF75169">
    <property type="entry name" value="DsrEFH-like"/>
    <property type="match status" value="1"/>
</dbReference>
<accession>A0A161R3G3</accession>
<dbReference type="EMBL" id="LVYV01000011">
    <property type="protein sequence ID" value="KZD23491.1"/>
    <property type="molecule type" value="Genomic_DNA"/>
</dbReference>
<evidence type="ECO:0000313" key="2">
    <source>
        <dbReference type="EMBL" id="KZD23491.1"/>
    </source>
</evidence>
<evidence type="ECO:0000256" key="1">
    <source>
        <dbReference type="SAM" id="SignalP"/>
    </source>
</evidence>
<feature type="chain" id="PRO_5007825479" evidence="1">
    <location>
        <begin position="20"/>
        <end position="170"/>
    </location>
</feature>
<dbReference type="PANTHER" id="PTHR37691">
    <property type="entry name" value="BLR3518 PROTEIN"/>
    <property type="match status" value="1"/>
</dbReference>
<gene>
    <name evidence="2" type="ORF">A4A58_27360</name>
</gene>
<dbReference type="InterPro" id="IPR027396">
    <property type="entry name" value="DsrEFH-like"/>
</dbReference>
<protein>
    <submittedName>
        <fullName evidence="2">Uncharacterized protein</fullName>
    </submittedName>
</protein>
<comment type="caution">
    <text evidence="2">The sequence shown here is derived from an EMBL/GenBank/DDBJ whole genome shotgun (WGS) entry which is preliminary data.</text>
</comment>
<dbReference type="Proteomes" id="UP000076574">
    <property type="component" value="Unassembled WGS sequence"/>
</dbReference>
<dbReference type="OrthoDB" id="5794490at2"/>
<organism evidence="2 3">
    <name type="scientific">Tardiphaga robiniae</name>
    <dbReference type="NCBI Taxonomy" id="943830"/>
    <lineage>
        <taxon>Bacteria</taxon>
        <taxon>Pseudomonadati</taxon>
        <taxon>Pseudomonadota</taxon>
        <taxon>Alphaproteobacteria</taxon>
        <taxon>Hyphomicrobiales</taxon>
        <taxon>Nitrobacteraceae</taxon>
        <taxon>Tardiphaga</taxon>
    </lineage>
</organism>
<keyword evidence="1" id="KW-0732">Signal</keyword>
<feature type="signal peptide" evidence="1">
    <location>
        <begin position="1"/>
        <end position="19"/>
    </location>
</feature>
<proteinExistence type="predicted"/>
<keyword evidence="3" id="KW-1185">Reference proteome</keyword>
<evidence type="ECO:0000313" key="3">
    <source>
        <dbReference type="Proteomes" id="UP000076574"/>
    </source>
</evidence>